<organism evidence="1">
    <name type="scientific">hydrocarbon metagenome</name>
    <dbReference type="NCBI Taxonomy" id="938273"/>
    <lineage>
        <taxon>unclassified sequences</taxon>
        <taxon>metagenomes</taxon>
        <taxon>ecological metagenomes</taxon>
    </lineage>
</organism>
<reference evidence="1" key="1">
    <citation type="journal article" date="2015" name="Proc. Natl. Acad. Sci. U.S.A.">
        <title>Networks of energetic and metabolic interactions define dynamics in microbial communities.</title>
        <authorList>
            <person name="Embree M."/>
            <person name="Liu J.K."/>
            <person name="Al-Bassam M.M."/>
            <person name="Zengler K."/>
        </authorList>
    </citation>
    <scope>NUCLEOTIDE SEQUENCE</scope>
</reference>
<gene>
    <name evidence="1" type="ORF">ASZ90_011171</name>
</gene>
<proteinExistence type="predicted"/>
<comment type="caution">
    <text evidence="1">The sequence shown here is derived from an EMBL/GenBank/DDBJ whole genome shotgun (WGS) entry which is preliminary data.</text>
</comment>
<protein>
    <submittedName>
        <fullName evidence="1">Uncharacterized protein</fullName>
    </submittedName>
</protein>
<sequence length="56" mass="6305">MDMEWAGRIGPGLHAAFSKASRASFLPVHRYAQGIYNLDHEEGDATLRWTSVSDER</sequence>
<name>A0A0W8FFQ4_9ZZZZ</name>
<dbReference type="AlphaFoldDB" id="A0A0W8FFQ4"/>
<accession>A0A0W8FFQ4</accession>
<evidence type="ECO:0000313" key="1">
    <source>
        <dbReference type="EMBL" id="KUG19123.1"/>
    </source>
</evidence>
<dbReference type="EMBL" id="LNQE01001325">
    <property type="protein sequence ID" value="KUG19123.1"/>
    <property type="molecule type" value="Genomic_DNA"/>
</dbReference>